<organism evidence="12">
    <name type="scientific">Corethrella appendiculata</name>
    <dbReference type="NCBI Taxonomy" id="1370023"/>
    <lineage>
        <taxon>Eukaryota</taxon>
        <taxon>Metazoa</taxon>
        <taxon>Ecdysozoa</taxon>
        <taxon>Arthropoda</taxon>
        <taxon>Hexapoda</taxon>
        <taxon>Insecta</taxon>
        <taxon>Pterygota</taxon>
        <taxon>Neoptera</taxon>
        <taxon>Endopterygota</taxon>
        <taxon>Diptera</taxon>
        <taxon>Nematocera</taxon>
        <taxon>Culicoidea</taxon>
        <taxon>Chaoboridae</taxon>
        <taxon>Corethrella</taxon>
    </lineage>
</organism>
<feature type="domain" description="MRH" evidence="11">
    <location>
        <begin position="356"/>
        <end position="475"/>
    </location>
</feature>
<dbReference type="InterPro" id="IPR045149">
    <property type="entry name" value="OS-9-like"/>
</dbReference>
<dbReference type="AlphaFoldDB" id="U5EP20"/>
<dbReference type="GO" id="GO:0030968">
    <property type="term" value="P:endoplasmic reticulum unfolded protein response"/>
    <property type="evidence" value="ECO:0007669"/>
    <property type="project" value="InterPro"/>
</dbReference>
<dbReference type="PANTHER" id="PTHR15414:SF0">
    <property type="entry name" value="ENDOPLASMIC RETICULUM LECTIN 1"/>
    <property type="match status" value="1"/>
</dbReference>
<dbReference type="GO" id="GO:0030246">
    <property type="term" value="F:carbohydrate binding"/>
    <property type="evidence" value="ECO:0007669"/>
    <property type="project" value="UniProtKB-KW"/>
</dbReference>
<sequence>MKSYHLLLTTFYLLSSLLLLHHQILANDFKGFDDTVLFNLVWPGKDEILPNFTDEELIVTTMNKEKYKCIIPSITKSETTEDIVYTGPTPLDLLIPLFSTTSCSYRIESYWTYEICHGNYIKQYHEEREGKSMKIQEFYLGKWDKQATNELKLRLEKSENENERLKYKKIDGLNLPYLELEMKDGTLCDLNNENRVTRVLYVCYTHGKNEIYSLKETSTCNYEVIILTPTLCTHPKYKPQDLDENKIKCFAQGNAPKKPKALLAMEVEGMKLRYQKLSEVHKSVKEAIAVIKLDQKEGQFKMEILENNLLDNFEKKSITSSEQLKDDHDTSPSTSQFRSVKNSRDTKPVRDFLSGKTCLTGGSGWWKFELCYGKHVRQYHGDTSIYLGYFDEEKHNEYLTVKNPSILRTSKHRNDILVNYYSDGDICDKTQQPRHVEVKLKCVESESESAVALYLLEPKQCEYVLHVESSLICDIIPQANKMMIVPKDSLYGSSSNDEDTNTLYILSNDVNN</sequence>
<keyword evidence="4" id="KW-0256">Endoplasmic reticulum</keyword>
<dbReference type="SUPFAM" id="SSF50911">
    <property type="entry name" value="Mannose 6-phosphate receptor domain"/>
    <property type="match status" value="2"/>
</dbReference>
<evidence type="ECO:0000256" key="10">
    <source>
        <dbReference type="SAM" id="SignalP"/>
    </source>
</evidence>
<evidence type="ECO:0000256" key="4">
    <source>
        <dbReference type="ARBA" id="ARBA00022824"/>
    </source>
</evidence>
<dbReference type="InterPro" id="IPR012913">
    <property type="entry name" value="OS9-like_dom"/>
</dbReference>
<keyword evidence="3" id="KW-0677">Repeat</keyword>
<keyword evidence="2 10" id="KW-0732">Signal</keyword>
<evidence type="ECO:0000256" key="6">
    <source>
        <dbReference type="ARBA" id="ARBA00037585"/>
    </source>
</evidence>
<feature type="region of interest" description="Disordered" evidence="9">
    <location>
        <begin position="320"/>
        <end position="342"/>
    </location>
</feature>
<dbReference type="Pfam" id="PF07915">
    <property type="entry name" value="PRKCSH"/>
    <property type="match status" value="2"/>
</dbReference>
<evidence type="ECO:0000256" key="5">
    <source>
        <dbReference type="ARBA" id="ARBA00023157"/>
    </source>
</evidence>
<dbReference type="InterPro" id="IPR009011">
    <property type="entry name" value="Man6P_isomerase_rcpt-bd_dom_sf"/>
</dbReference>
<dbReference type="PROSITE" id="PS51914">
    <property type="entry name" value="MRH"/>
    <property type="match status" value="2"/>
</dbReference>
<evidence type="ECO:0000256" key="8">
    <source>
        <dbReference type="ARBA" id="ARBA00041661"/>
    </source>
</evidence>
<comment type="function">
    <text evidence="6">Probable lectin that binds selectively to improperly folded lumenal proteins. May function in endoplasmic reticulum quality control and endoplasmic reticulum-associated degradation (ERAD) of both non-glycosylated proteins and glycoproteins.</text>
</comment>
<evidence type="ECO:0000313" key="12">
    <source>
        <dbReference type="EMBL" id="JAB59518.1"/>
    </source>
</evidence>
<evidence type="ECO:0000256" key="1">
    <source>
        <dbReference type="ARBA" id="ARBA00004319"/>
    </source>
</evidence>
<feature type="compositionally biased region" description="Basic and acidic residues" evidence="9">
    <location>
        <begin position="320"/>
        <end position="330"/>
    </location>
</feature>
<feature type="signal peptide" evidence="10">
    <location>
        <begin position="1"/>
        <end position="26"/>
    </location>
</feature>
<feature type="domain" description="MRH" evidence="11">
    <location>
        <begin position="101"/>
        <end position="234"/>
    </location>
</feature>
<accession>U5EP20</accession>
<dbReference type="Gene3D" id="2.70.130.10">
    <property type="entry name" value="Mannose-6-phosphate receptor binding domain"/>
    <property type="match status" value="2"/>
</dbReference>
<dbReference type="InterPro" id="IPR044865">
    <property type="entry name" value="MRH_dom"/>
</dbReference>
<feature type="chain" id="PRO_5004659516" description="Endoplasmic reticulum lectin 1" evidence="10">
    <location>
        <begin position="27"/>
        <end position="512"/>
    </location>
</feature>
<evidence type="ECO:0000259" key="11">
    <source>
        <dbReference type="PROSITE" id="PS51914"/>
    </source>
</evidence>
<name>U5EP20_9DIPT</name>
<reference evidence="12" key="1">
    <citation type="journal article" date="2014" name="Insect Biochem. Mol. Biol.">
        <title>An insight into the sialome of the frog biting fly, Corethrella appendiculata.</title>
        <authorList>
            <person name="Ribeiro J.M.C."/>
            <person name="Chagas A.C."/>
            <person name="Pham V.M."/>
            <person name="Lounibos L.P."/>
            <person name="Calvo E."/>
        </authorList>
    </citation>
    <scope>NUCLEOTIDE SEQUENCE</scope>
    <source>
        <tissue evidence="12">Salivary glands</tissue>
    </source>
</reference>
<dbReference type="PANTHER" id="PTHR15414">
    <property type="entry name" value="OS-9-RELATED"/>
    <property type="match status" value="1"/>
</dbReference>
<dbReference type="GO" id="GO:0030970">
    <property type="term" value="P:retrograde protein transport, ER to cytosol"/>
    <property type="evidence" value="ECO:0007669"/>
    <property type="project" value="TreeGrafter"/>
</dbReference>
<evidence type="ECO:0000256" key="9">
    <source>
        <dbReference type="SAM" id="MobiDB-lite"/>
    </source>
</evidence>
<proteinExistence type="evidence at transcript level"/>
<dbReference type="EMBL" id="GANO01000353">
    <property type="protein sequence ID" value="JAB59518.1"/>
    <property type="molecule type" value="mRNA"/>
</dbReference>
<protein>
    <recommendedName>
        <fullName evidence="7">Endoplasmic reticulum lectin 1</fullName>
    </recommendedName>
    <alternativeName>
        <fullName evidence="8">ER lectin</fullName>
    </alternativeName>
</protein>
<comment type="subcellular location">
    <subcellularLocation>
        <location evidence="1">Endoplasmic reticulum lumen</location>
    </subcellularLocation>
</comment>
<evidence type="ECO:0000256" key="2">
    <source>
        <dbReference type="ARBA" id="ARBA00022729"/>
    </source>
</evidence>
<evidence type="ECO:0000256" key="3">
    <source>
        <dbReference type="ARBA" id="ARBA00022737"/>
    </source>
</evidence>
<dbReference type="FunFam" id="2.70.130.10:FF:000003">
    <property type="entry name" value="Endoplasmic reticulum lectin 1"/>
    <property type="match status" value="1"/>
</dbReference>
<evidence type="ECO:0000256" key="7">
    <source>
        <dbReference type="ARBA" id="ARBA00041108"/>
    </source>
</evidence>
<dbReference type="FunFam" id="2.70.130.10:FF:000001">
    <property type="entry name" value="Endoplasmic reticulum lectin 1"/>
    <property type="match status" value="1"/>
</dbReference>
<keyword evidence="5" id="KW-1015">Disulfide bond</keyword>
<keyword evidence="12" id="KW-0430">Lectin</keyword>
<feature type="compositionally biased region" description="Polar residues" evidence="9">
    <location>
        <begin position="331"/>
        <end position="340"/>
    </location>
</feature>
<dbReference type="GO" id="GO:0005788">
    <property type="term" value="C:endoplasmic reticulum lumen"/>
    <property type="evidence" value="ECO:0007669"/>
    <property type="project" value="UniProtKB-SubCell"/>
</dbReference>